<sequence>MQQVLNGLMLVKLKDLKVIKEFKDLLVKQALLEI</sequence>
<reference evidence="1" key="1">
    <citation type="journal article" date="2020" name="Nature">
        <title>Giant virus diversity and host interactions through global metagenomics.</title>
        <authorList>
            <person name="Schulz F."/>
            <person name="Roux S."/>
            <person name="Paez-Espino D."/>
            <person name="Jungbluth S."/>
            <person name="Walsh D.A."/>
            <person name="Denef V.J."/>
            <person name="McMahon K.D."/>
            <person name="Konstantinidis K.T."/>
            <person name="Eloe-Fadrosh E.A."/>
            <person name="Kyrpides N.C."/>
            <person name="Woyke T."/>
        </authorList>
    </citation>
    <scope>NUCLEOTIDE SEQUENCE</scope>
    <source>
        <strain evidence="1">GVMAG-M-3300027708-20</strain>
    </source>
</reference>
<accession>A0A6C0JED4</accession>
<dbReference type="EMBL" id="MN740389">
    <property type="protein sequence ID" value="QHU03992.1"/>
    <property type="molecule type" value="Genomic_DNA"/>
</dbReference>
<dbReference type="AlphaFoldDB" id="A0A6C0JED4"/>
<name>A0A6C0JED4_9ZZZZ</name>
<proteinExistence type="predicted"/>
<evidence type="ECO:0000313" key="1">
    <source>
        <dbReference type="EMBL" id="QHU03992.1"/>
    </source>
</evidence>
<organism evidence="1">
    <name type="scientific">viral metagenome</name>
    <dbReference type="NCBI Taxonomy" id="1070528"/>
    <lineage>
        <taxon>unclassified sequences</taxon>
        <taxon>metagenomes</taxon>
        <taxon>organismal metagenomes</taxon>
    </lineage>
</organism>
<protein>
    <submittedName>
        <fullName evidence="1">Uncharacterized protein</fullName>
    </submittedName>
</protein>